<name>A0A4Z2IQR9_9TELE</name>
<protein>
    <submittedName>
        <fullName evidence="2">Uncharacterized protein</fullName>
    </submittedName>
</protein>
<comment type="caution">
    <text evidence="2">The sequence shown here is derived from an EMBL/GenBank/DDBJ whole genome shotgun (WGS) entry which is preliminary data.</text>
</comment>
<organism evidence="2 3">
    <name type="scientific">Liparis tanakae</name>
    <name type="common">Tanaka's snailfish</name>
    <dbReference type="NCBI Taxonomy" id="230148"/>
    <lineage>
        <taxon>Eukaryota</taxon>
        <taxon>Metazoa</taxon>
        <taxon>Chordata</taxon>
        <taxon>Craniata</taxon>
        <taxon>Vertebrata</taxon>
        <taxon>Euteleostomi</taxon>
        <taxon>Actinopterygii</taxon>
        <taxon>Neopterygii</taxon>
        <taxon>Teleostei</taxon>
        <taxon>Neoteleostei</taxon>
        <taxon>Acanthomorphata</taxon>
        <taxon>Eupercaria</taxon>
        <taxon>Perciformes</taxon>
        <taxon>Cottioidei</taxon>
        <taxon>Cottales</taxon>
        <taxon>Liparidae</taxon>
        <taxon>Liparis</taxon>
    </lineage>
</organism>
<accession>A0A4Z2IQR9</accession>
<feature type="compositionally biased region" description="Basic and acidic residues" evidence="1">
    <location>
        <begin position="7"/>
        <end position="21"/>
    </location>
</feature>
<gene>
    <name evidence="2" type="ORF">EYF80_010154</name>
</gene>
<proteinExistence type="predicted"/>
<evidence type="ECO:0000256" key="1">
    <source>
        <dbReference type="SAM" id="MobiDB-lite"/>
    </source>
</evidence>
<sequence length="167" mass="18700">MRSSGGEPRESSEKREGEPERMCSLAESDLPNASGLAADEREEELWGWMLRTKGRTENPPGERGTAQEVTGVIGNSTDSASEAREVRLDEAPEARLAGRLPGSLLTQWSHSEELVEPEEQPTNQNAPRASEARHRETFETPHEVGDGRRHGDQWEGRLQLLWLRFTT</sequence>
<evidence type="ECO:0000313" key="3">
    <source>
        <dbReference type="Proteomes" id="UP000314294"/>
    </source>
</evidence>
<feature type="compositionally biased region" description="Basic and acidic residues" evidence="1">
    <location>
        <begin position="130"/>
        <end position="151"/>
    </location>
</feature>
<dbReference type="Proteomes" id="UP000314294">
    <property type="component" value="Unassembled WGS sequence"/>
</dbReference>
<keyword evidence="3" id="KW-1185">Reference proteome</keyword>
<feature type="region of interest" description="Disordered" evidence="1">
    <location>
        <begin position="1"/>
        <end position="151"/>
    </location>
</feature>
<evidence type="ECO:0000313" key="2">
    <source>
        <dbReference type="EMBL" id="TNN79572.1"/>
    </source>
</evidence>
<dbReference type="EMBL" id="SRLO01000063">
    <property type="protein sequence ID" value="TNN79572.1"/>
    <property type="molecule type" value="Genomic_DNA"/>
</dbReference>
<feature type="compositionally biased region" description="Basic and acidic residues" evidence="1">
    <location>
        <begin position="81"/>
        <end position="93"/>
    </location>
</feature>
<dbReference type="AlphaFoldDB" id="A0A4Z2IQR9"/>
<reference evidence="2 3" key="1">
    <citation type="submission" date="2019-03" db="EMBL/GenBank/DDBJ databases">
        <title>First draft genome of Liparis tanakae, snailfish: a comprehensive survey of snailfish specific genes.</title>
        <authorList>
            <person name="Kim W."/>
            <person name="Song I."/>
            <person name="Jeong J.-H."/>
            <person name="Kim D."/>
            <person name="Kim S."/>
            <person name="Ryu S."/>
            <person name="Song J.Y."/>
            <person name="Lee S.K."/>
        </authorList>
    </citation>
    <scope>NUCLEOTIDE SEQUENCE [LARGE SCALE GENOMIC DNA]</scope>
    <source>
        <tissue evidence="2">Muscle</tissue>
    </source>
</reference>